<keyword evidence="8" id="KW-1185">Reference proteome</keyword>
<keyword evidence="3" id="KW-0732">Signal</keyword>
<keyword evidence="4" id="KW-0472">Membrane</keyword>
<evidence type="ECO:0000256" key="4">
    <source>
        <dbReference type="ARBA" id="ARBA00023136"/>
    </source>
</evidence>
<evidence type="ECO:0000256" key="5">
    <source>
        <dbReference type="ARBA" id="ARBA00023139"/>
    </source>
</evidence>
<comment type="similarity">
    <text evidence="2">Belongs to the NlpA lipoprotein family.</text>
</comment>
<dbReference type="PANTHER" id="PTHR30429:SF0">
    <property type="entry name" value="METHIONINE-BINDING LIPOPROTEIN METQ"/>
    <property type="match status" value="1"/>
</dbReference>
<dbReference type="InterPro" id="IPR004872">
    <property type="entry name" value="Lipoprotein_NlpA"/>
</dbReference>
<evidence type="ECO:0000256" key="6">
    <source>
        <dbReference type="ARBA" id="ARBA00023288"/>
    </source>
</evidence>
<proteinExistence type="inferred from homology"/>
<keyword evidence="6" id="KW-0449">Lipoprotein</keyword>
<evidence type="ECO:0000256" key="1">
    <source>
        <dbReference type="ARBA" id="ARBA00004635"/>
    </source>
</evidence>
<dbReference type="PANTHER" id="PTHR30429">
    <property type="entry name" value="D-METHIONINE-BINDING LIPOPROTEIN METQ"/>
    <property type="match status" value="1"/>
</dbReference>
<gene>
    <name evidence="7" type="ORF">HAQ05_08420</name>
</gene>
<protein>
    <submittedName>
        <fullName evidence="7">Metal ABC transporter substrate-binding protein</fullName>
    </submittedName>
</protein>
<dbReference type="EMBL" id="JAAOCA010000008">
    <property type="protein sequence ID" value="MBD1598728.1"/>
    <property type="molecule type" value="Genomic_DNA"/>
</dbReference>
<dbReference type="Proteomes" id="UP000805841">
    <property type="component" value="Unassembled WGS sequence"/>
</dbReference>
<reference evidence="7 8" key="1">
    <citation type="journal article" date="2020" name="Insects">
        <title>Bacteria Belonging to Pseudomonas typographi sp. nov. from the Bark Beetle Ips typographus Have Genomic Potential to Aid in the Host Ecology.</title>
        <authorList>
            <person name="Peral-Aranega E."/>
            <person name="Saati-Santamaria Z."/>
            <person name="Kolarik M."/>
            <person name="Rivas R."/>
            <person name="Garcia-Fraile P."/>
        </authorList>
    </citation>
    <scope>NUCLEOTIDE SEQUENCE [LARGE SCALE GENOMIC DNA]</scope>
    <source>
        <strain evidence="7 8">CA3A</strain>
    </source>
</reference>
<dbReference type="SUPFAM" id="SSF53850">
    <property type="entry name" value="Periplasmic binding protein-like II"/>
    <property type="match status" value="1"/>
</dbReference>
<comment type="caution">
    <text evidence="7">The sequence shown here is derived from an EMBL/GenBank/DDBJ whole genome shotgun (WGS) entry which is preliminary data.</text>
</comment>
<keyword evidence="5" id="KW-0564">Palmitate</keyword>
<evidence type="ECO:0000313" key="8">
    <source>
        <dbReference type="Proteomes" id="UP000805841"/>
    </source>
</evidence>
<sequence length="307" mass="32366">MNNINAKAAGIAVIAIGAALAVAWFTGAGQNPSKGPGASQTAATLNKGTTVSSTPLKVYATASPQGDVIKYVQALADADGAGLKLQLTTSGGSGALDAYELLANGDTDVTFTGHQPYVNAWKAAHPALNNFDGKAAVLVNAFGLYSEKYTSAQALPEGAQILIPNEQTNLPRALFILQDLKLIKLNVDKLDSSPAAIAVSEKSIIDNPKHLKLVPTDTVLRAKALPDADASFINGDVALSNGVDPSRALVKEQAADNPYANLIYTRNNLLDDDRVTLLARYLTGPEVKKFIDDNYHGFVVADQRIIR</sequence>
<comment type="subcellular location">
    <subcellularLocation>
        <location evidence="1">Membrane</location>
        <topology evidence="1">Lipid-anchor</topology>
    </subcellularLocation>
</comment>
<organism evidence="7 8">
    <name type="scientific">Pseudomonas typographi</name>
    <dbReference type="NCBI Taxonomy" id="2715964"/>
    <lineage>
        <taxon>Bacteria</taxon>
        <taxon>Pseudomonadati</taxon>
        <taxon>Pseudomonadota</taxon>
        <taxon>Gammaproteobacteria</taxon>
        <taxon>Pseudomonadales</taxon>
        <taxon>Pseudomonadaceae</taxon>
        <taxon>Pseudomonas</taxon>
    </lineage>
</organism>
<name>A0ABR7YZV7_9PSED</name>
<evidence type="ECO:0000256" key="2">
    <source>
        <dbReference type="ARBA" id="ARBA00008973"/>
    </source>
</evidence>
<evidence type="ECO:0000256" key="3">
    <source>
        <dbReference type="ARBA" id="ARBA00022729"/>
    </source>
</evidence>
<dbReference type="Gene3D" id="3.40.190.10">
    <property type="entry name" value="Periplasmic binding protein-like II"/>
    <property type="match status" value="2"/>
</dbReference>
<evidence type="ECO:0000313" key="7">
    <source>
        <dbReference type="EMBL" id="MBD1598728.1"/>
    </source>
</evidence>
<dbReference type="RefSeq" id="WP_190419334.1">
    <property type="nucleotide sequence ID" value="NZ_JAAOCA010000008.1"/>
</dbReference>
<accession>A0ABR7YZV7</accession>
<dbReference type="Pfam" id="PF03180">
    <property type="entry name" value="Lipoprotein_9"/>
    <property type="match status" value="1"/>
</dbReference>